<comment type="caution">
    <text evidence="1">The sequence shown here is derived from an EMBL/GenBank/DDBJ whole genome shotgun (WGS) entry which is preliminary data.</text>
</comment>
<dbReference type="Gene3D" id="3.30.160.250">
    <property type="match status" value="1"/>
</dbReference>
<evidence type="ECO:0000313" key="2">
    <source>
        <dbReference type="Proteomes" id="UP000231343"/>
    </source>
</evidence>
<evidence type="ECO:0000313" key="1">
    <source>
        <dbReference type="EMBL" id="PIS29403.1"/>
    </source>
</evidence>
<proteinExistence type="predicted"/>
<dbReference type="InterPro" id="IPR035069">
    <property type="entry name" value="TTHA1013/TTHA0281-like"/>
</dbReference>
<accession>A0A2H0XWT0</accession>
<protein>
    <submittedName>
        <fullName evidence="1">2-oxoisovalerate dehydrogenase</fullName>
    </submittedName>
</protein>
<organism evidence="1 2">
    <name type="scientific">Candidatus Saganbacteria bacterium CG08_land_8_20_14_0_20_45_16</name>
    <dbReference type="NCBI Taxonomy" id="2014293"/>
    <lineage>
        <taxon>Bacteria</taxon>
        <taxon>Bacillati</taxon>
        <taxon>Saganbacteria</taxon>
    </lineage>
</organism>
<dbReference type="EMBL" id="PEYM01000086">
    <property type="protein sequence ID" value="PIS29403.1"/>
    <property type="molecule type" value="Genomic_DNA"/>
</dbReference>
<dbReference type="Proteomes" id="UP000231343">
    <property type="component" value="Unassembled WGS sequence"/>
</dbReference>
<gene>
    <name evidence="1" type="ORF">COT42_05475</name>
</gene>
<dbReference type="AlphaFoldDB" id="A0A2H0XWT0"/>
<sequence>MVKQEMIFMVEEDPESGYTAKALGYSIFTEAETLDELKKNIKNALDCHFDNKTDIPAVVILHIVREETLAYA</sequence>
<dbReference type="SUPFAM" id="SSF143100">
    <property type="entry name" value="TTHA1013/TTHA0281-like"/>
    <property type="match status" value="1"/>
</dbReference>
<name>A0A2H0XWT0_UNCSA</name>
<reference evidence="1 2" key="1">
    <citation type="submission" date="2017-09" db="EMBL/GenBank/DDBJ databases">
        <title>Depth-based differentiation of microbial function through sediment-hosted aquifers and enrichment of novel symbionts in the deep terrestrial subsurface.</title>
        <authorList>
            <person name="Probst A.J."/>
            <person name="Ladd B."/>
            <person name="Jarett J.K."/>
            <person name="Geller-Mcgrath D.E."/>
            <person name="Sieber C.M."/>
            <person name="Emerson J.B."/>
            <person name="Anantharaman K."/>
            <person name="Thomas B.C."/>
            <person name="Malmstrom R."/>
            <person name="Stieglmeier M."/>
            <person name="Klingl A."/>
            <person name="Woyke T."/>
            <person name="Ryan C.M."/>
            <person name="Banfield J.F."/>
        </authorList>
    </citation>
    <scope>NUCLEOTIDE SEQUENCE [LARGE SCALE GENOMIC DNA]</scope>
    <source>
        <strain evidence="1">CG08_land_8_20_14_0_20_45_16</strain>
    </source>
</reference>